<proteinExistence type="predicted"/>
<gene>
    <name evidence="2" type="ORF">EU93_0568</name>
</gene>
<dbReference type="EMBL" id="JNAJ01000008">
    <property type="protein sequence ID" value="KGF92304.1"/>
    <property type="molecule type" value="Genomic_DNA"/>
</dbReference>
<keyword evidence="1" id="KW-0472">Membrane</keyword>
<dbReference type="AlphaFoldDB" id="A0A0A1ZVJ0"/>
<dbReference type="OrthoDB" id="542027at2"/>
<sequence>MECWQIIFLNLAIIGFISQLFKYILFFNRNLGSKRDNAKELLEKIYSKHSSYESYIRNLNF</sequence>
<name>A0A0A1ZVJ0_PROMR</name>
<evidence type="ECO:0000256" key="1">
    <source>
        <dbReference type="SAM" id="Phobius"/>
    </source>
</evidence>
<organism evidence="2 3">
    <name type="scientific">Prochlorococcus marinus str. MIT 9116</name>
    <dbReference type="NCBI Taxonomy" id="167544"/>
    <lineage>
        <taxon>Bacteria</taxon>
        <taxon>Bacillati</taxon>
        <taxon>Cyanobacteriota</taxon>
        <taxon>Cyanophyceae</taxon>
        <taxon>Synechococcales</taxon>
        <taxon>Prochlorococcaceae</taxon>
        <taxon>Prochlorococcus</taxon>
    </lineage>
</organism>
<evidence type="ECO:0000313" key="2">
    <source>
        <dbReference type="EMBL" id="KGF92304.1"/>
    </source>
</evidence>
<protein>
    <submittedName>
        <fullName evidence="2">Uncharacterized protein</fullName>
    </submittedName>
</protein>
<keyword evidence="1" id="KW-0812">Transmembrane</keyword>
<feature type="transmembrane region" description="Helical" evidence="1">
    <location>
        <begin position="6"/>
        <end position="25"/>
    </location>
</feature>
<dbReference type="Proteomes" id="UP000030491">
    <property type="component" value="Unassembled WGS sequence"/>
</dbReference>
<accession>A0A0A1ZVJ0</accession>
<reference evidence="3" key="1">
    <citation type="journal article" date="2014" name="Sci. Data">
        <title>Genomes of diverse isolates of the marine cyanobacterium Prochlorococcus.</title>
        <authorList>
            <person name="Biller S."/>
            <person name="Berube P."/>
            <person name="Thompson J."/>
            <person name="Kelly L."/>
            <person name="Roggensack S."/>
            <person name="Awad L."/>
            <person name="Roache-Johnson K."/>
            <person name="Ding H."/>
            <person name="Giovannoni S.J."/>
            <person name="Moore L.R."/>
            <person name="Chisholm S.W."/>
        </authorList>
    </citation>
    <scope>NUCLEOTIDE SEQUENCE [LARGE SCALE GENOMIC DNA]</scope>
</reference>
<evidence type="ECO:0000313" key="3">
    <source>
        <dbReference type="Proteomes" id="UP000030491"/>
    </source>
</evidence>
<keyword evidence="1" id="KW-1133">Transmembrane helix</keyword>
<comment type="caution">
    <text evidence="2">The sequence shown here is derived from an EMBL/GenBank/DDBJ whole genome shotgun (WGS) entry which is preliminary data.</text>
</comment>